<evidence type="ECO:0000256" key="4">
    <source>
        <dbReference type="ARBA" id="ARBA00022801"/>
    </source>
</evidence>
<keyword evidence="4" id="KW-0378">Hydrolase</keyword>
<evidence type="ECO:0000256" key="6">
    <source>
        <dbReference type="ARBA" id="ARBA00023180"/>
    </source>
</evidence>
<keyword evidence="5" id="KW-1015">Disulfide bond</keyword>
<dbReference type="Proteomes" id="UP000318733">
    <property type="component" value="Unassembled WGS sequence"/>
</dbReference>
<gene>
    <name evidence="7" type="ORF">FO440_06035</name>
</gene>
<dbReference type="InterPro" id="IPR008947">
    <property type="entry name" value="PLipase_C/P1_nuclease_dom_sf"/>
</dbReference>
<dbReference type="PANTHER" id="PTHR33146:SF26">
    <property type="entry name" value="ENDONUCLEASE 4"/>
    <property type="match status" value="1"/>
</dbReference>
<keyword evidence="3" id="KW-0255">Endonuclease</keyword>
<dbReference type="GO" id="GO:0016788">
    <property type="term" value="F:hydrolase activity, acting on ester bonds"/>
    <property type="evidence" value="ECO:0007669"/>
    <property type="project" value="InterPro"/>
</dbReference>
<evidence type="ECO:0000256" key="5">
    <source>
        <dbReference type="ARBA" id="ARBA00023157"/>
    </source>
</evidence>
<dbReference type="Gene3D" id="1.10.575.10">
    <property type="entry name" value="P1 Nuclease"/>
    <property type="match status" value="1"/>
</dbReference>
<name>A0A556MUY3_9SPHI</name>
<dbReference type="RefSeq" id="WP_144247312.1">
    <property type="nucleotide sequence ID" value="NZ_VLPK01000001.1"/>
</dbReference>
<dbReference type="GO" id="GO:0004519">
    <property type="term" value="F:endonuclease activity"/>
    <property type="evidence" value="ECO:0007669"/>
    <property type="project" value="UniProtKB-KW"/>
</dbReference>
<dbReference type="GO" id="GO:0046872">
    <property type="term" value="F:metal ion binding"/>
    <property type="evidence" value="ECO:0007669"/>
    <property type="project" value="UniProtKB-KW"/>
</dbReference>
<organism evidence="7 8">
    <name type="scientific">Mucilaginibacter corticis</name>
    <dbReference type="NCBI Taxonomy" id="2597670"/>
    <lineage>
        <taxon>Bacteria</taxon>
        <taxon>Pseudomonadati</taxon>
        <taxon>Bacteroidota</taxon>
        <taxon>Sphingobacteriia</taxon>
        <taxon>Sphingobacteriales</taxon>
        <taxon>Sphingobacteriaceae</taxon>
        <taxon>Mucilaginibacter</taxon>
    </lineage>
</organism>
<keyword evidence="8" id="KW-1185">Reference proteome</keyword>
<keyword evidence="2" id="KW-0479">Metal-binding</keyword>
<dbReference type="GO" id="GO:0003676">
    <property type="term" value="F:nucleic acid binding"/>
    <property type="evidence" value="ECO:0007669"/>
    <property type="project" value="InterPro"/>
</dbReference>
<protein>
    <submittedName>
        <fullName evidence="7">S1/P1 nuclease</fullName>
    </submittedName>
</protein>
<proteinExistence type="predicted"/>
<dbReference type="OrthoDB" id="267579at2"/>
<evidence type="ECO:0000313" key="7">
    <source>
        <dbReference type="EMBL" id="TSJ43746.1"/>
    </source>
</evidence>
<evidence type="ECO:0000256" key="3">
    <source>
        <dbReference type="ARBA" id="ARBA00022759"/>
    </source>
</evidence>
<dbReference type="GO" id="GO:0006308">
    <property type="term" value="P:DNA catabolic process"/>
    <property type="evidence" value="ECO:0007669"/>
    <property type="project" value="InterPro"/>
</dbReference>
<dbReference type="EMBL" id="VLPK01000001">
    <property type="protein sequence ID" value="TSJ43746.1"/>
    <property type="molecule type" value="Genomic_DNA"/>
</dbReference>
<reference evidence="7 8" key="1">
    <citation type="submission" date="2019-07" db="EMBL/GenBank/DDBJ databases">
        <authorList>
            <person name="Huq M.A."/>
        </authorList>
    </citation>
    <scope>NUCLEOTIDE SEQUENCE [LARGE SCALE GENOMIC DNA]</scope>
    <source>
        <strain evidence="7 8">MAH-19</strain>
    </source>
</reference>
<sequence length="270" mass="30315">MNPLKLIACLFLLITLAGLPRRSYAWGAQGHRLIVETALSLITPAAKQKVLNALGAKYNSDLAAVWMDSVRINNIYKYKYMKNWHFINMEANQTYPQVANHNDVVYNLQRVMDAFNQKKKLSADSLKQNLRILFHLMGDITQPLHCGYGSDIGGNAELVSTPKYNMTGNTLHHVWDDVLIDEGHINQQVLLTYCKGLTAAQLTTVKQGNATNWMQQSRSYLPAVYACHPKKKGTTALTLKYLDGNVPVAKQQLSYAAVRLADVLQRYFGS</sequence>
<accession>A0A556MUY3</accession>
<evidence type="ECO:0000256" key="1">
    <source>
        <dbReference type="ARBA" id="ARBA00022722"/>
    </source>
</evidence>
<dbReference type="Pfam" id="PF02265">
    <property type="entry name" value="S1-P1_nuclease"/>
    <property type="match status" value="1"/>
</dbReference>
<comment type="caution">
    <text evidence="7">The sequence shown here is derived from an EMBL/GenBank/DDBJ whole genome shotgun (WGS) entry which is preliminary data.</text>
</comment>
<evidence type="ECO:0000313" key="8">
    <source>
        <dbReference type="Proteomes" id="UP000318733"/>
    </source>
</evidence>
<dbReference type="PANTHER" id="PTHR33146">
    <property type="entry name" value="ENDONUCLEASE 4"/>
    <property type="match status" value="1"/>
</dbReference>
<dbReference type="InterPro" id="IPR003154">
    <property type="entry name" value="S1/P1nuclease"/>
</dbReference>
<dbReference type="CDD" id="cd11010">
    <property type="entry name" value="S1-P1_nuclease"/>
    <property type="match status" value="1"/>
</dbReference>
<dbReference type="SUPFAM" id="SSF48537">
    <property type="entry name" value="Phospholipase C/P1 nuclease"/>
    <property type="match status" value="1"/>
</dbReference>
<keyword evidence="1" id="KW-0540">Nuclease</keyword>
<dbReference type="AlphaFoldDB" id="A0A556MUY3"/>
<keyword evidence="6" id="KW-0325">Glycoprotein</keyword>
<evidence type="ECO:0000256" key="2">
    <source>
        <dbReference type="ARBA" id="ARBA00022723"/>
    </source>
</evidence>